<comment type="caution">
    <text evidence="2">The sequence shown here is derived from an EMBL/GenBank/DDBJ whole genome shotgun (WGS) entry which is preliminary data.</text>
</comment>
<accession>A0ABU5EF87</accession>
<dbReference type="Pfam" id="PF08241">
    <property type="entry name" value="Methyltransf_11"/>
    <property type="match status" value="1"/>
</dbReference>
<proteinExistence type="predicted"/>
<dbReference type="Gene3D" id="3.40.50.150">
    <property type="entry name" value="Vaccinia Virus protein VP39"/>
    <property type="match status" value="1"/>
</dbReference>
<dbReference type="GO" id="GO:0032259">
    <property type="term" value="P:methylation"/>
    <property type="evidence" value="ECO:0007669"/>
    <property type="project" value="UniProtKB-KW"/>
</dbReference>
<protein>
    <submittedName>
        <fullName evidence="2">Class I SAM-dependent methyltransferase</fullName>
        <ecNumber evidence="2">2.1.-.-</ecNumber>
    </submittedName>
</protein>
<dbReference type="Proteomes" id="UP001279642">
    <property type="component" value="Unassembled WGS sequence"/>
</dbReference>
<dbReference type="PANTHER" id="PTHR43591">
    <property type="entry name" value="METHYLTRANSFERASE"/>
    <property type="match status" value="1"/>
</dbReference>
<sequence length="310" mass="35963">MELQQLEDSGLGLTAETVERLFAPYVAFETGPSDKMWRAEVARRARKVEKRFWRRTILGRLPHLGRTAPKIEEEYNEVWDRTALDSYKIPSEKKGRLPWLWRDKRYIAHRFGGARVRLAVLMQVIEQLKPASVLEVGAGNGVNLLYLAGRFPETQFAGLELTAEGVRAAQDCQQQWPEFPEELLDFSPHPLRDRQAFRHVDFRQGSAQELPFADGSFDLVTTVLALEQMERIRKPALREIARVTKGHVLMIEPFRDVNRWGRRRRYIISEDYFSASIRDLPRYGLQPIWATADLPQKAQMQFCCVLARKI</sequence>
<dbReference type="InterPro" id="IPR029063">
    <property type="entry name" value="SAM-dependent_MTases_sf"/>
</dbReference>
<keyword evidence="3" id="KW-1185">Reference proteome</keyword>
<dbReference type="EC" id="2.1.-.-" evidence="2"/>
<dbReference type="RefSeq" id="WP_320510129.1">
    <property type="nucleotide sequence ID" value="NZ_JAXCLW010000007.1"/>
</dbReference>
<evidence type="ECO:0000313" key="3">
    <source>
        <dbReference type="Proteomes" id="UP001279642"/>
    </source>
</evidence>
<feature type="domain" description="Methyltransferase type 11" evidence="1">
    <location>
        <begin position="134"/>
        <end position="245"/>
    </location>
</feature>
<gene>
    <name evidence="2" type="ORF">SMD27_19600</name>
</gene>
<evidence type="ECO:0000259" key="1">
    <source>
        <dbReference type="Pfam" id="PF08241"/>
    </source>
</evidence>
<keyword evidence="2" id="KW-0808">Transferase</keyword>
<dbReference type="SUPFAM" id="SSF53335">
    <property type="entry name" value="S-adenosyl-L-methionine-dependent methyltransferases"/>
    <property type="match status" value="1"/>
</dbReference>
<dbReference type="CDD" id="cd02440">
    <property type="entry name" value="AdoMet_MTases"/>
    <property type="match status" value="1"/>
</dbReference>
<name>A0ABU5EF87_9PROT</name>
<dbReference type="InterPro" id="IPR013216">
    <property type="entry name" value="Methyltransf_11"/>
</dbReference>
<reference evidence="2 3" key="1">
    <citation type="journal article" date="2016" name="Antonie Van Leeuwenhoek">
        <title>Dongia soli sp. nov., isolated from soil from Dokdo, Korea.</title>
        <authorList>
            <person name="Kim D.U."/>
            <person name="Lee H."/>
            <person name="Kim H."/>
            <person name="Kim S.G."/>
            <person name="Ka J.O."/>
        </authorList>
    </citation>
    <scope>NUCLEOTIDE SEQUENCE [LARGE SCALE GENOMIC DNA]</scope>
    <source>
        <strain evidence="2 3">D78</strain>
    </source>
</reference>
<organism evidence="2 3">
    <name type="scientific">Dongia soli</name>
    <dbReference type="NCBI Taxonomy" id="600628"/>
    <lineage>
        <taxon>Bacteria</taxon>
        <taxon>Pseudomonadati</taxon>
        <taxon>Pseudomonadota</taxon>
        <taxon>Alphaproteobacteria</taxon>
        <taxon>Rhodospirillales</taxon>
        <taxon>Dongiaceae</taxon>
        <taxon>Dongia</taxon>
    </lineage>
</organism>
<dbReference type="EMBL" id="JAXCLW010000007">
    <property type="protein sequence ID" value="MDY0885058.1"/>
    <property type="molecule type" value="Genomic_DNA"/>
</dbReference>
<dbReference type="GO" id="GO:0008168">
    <property type="term" value="F:methyltransferase activity"/>
    <property type="evidence" value="ECO:0007669"/>
    <property type="project" value="UniProtKB-KW"/>
</dbReference>
<keyword evidence="2" id="KW-0489">Methyltransferase</keyword>
<evidence type="ECO:0000313" key="2">
    <source>
        <dbReference type="EMBL" id="MDY0885058.1"/>
    </source>
</evidence>